<sequence>MKYHFNKSILIIVVLLNSFFMTAQEKVEQWNRFEISLKHKTKGNPFKDVKLSAKFFNSDTAYVVKGFYDGNNAFKIRFMPQTVGIWNYIISSNIEKFNTKTGSFNCVKASVDNHGMVKVSETYHFKYADGKNYYPFGTTAYAWTHMKEELQEETLKTLEKADFNKVRMCVFPKNYDLVKEEPKIYPFKIKKVETNAKGDKFFTWDFDEMNPEFFQHLEKRIDDLNKINVQADLILFHPYDGGRWGFDSLPLEVNIKYLEYITARLSSFKNVWWSLANEWNYVDAKTVSDWDALTEVVVKNDPYRHLCSIHGATSSYYDYFKPEYTHVSIQDEAPVLNSYSSATLRNIFKKPIVLDEVGYEGNLERRWGRLSPEKMTHLVWNGVIAGAYVTHGEVYRFHTKEDTFFWADGGSLKGESWKRIKFLKSIIEAAPEPLFMTDISRDLKTASSGKGFYFIYFGEEISESWAFNLPKKNGDLEKLKENVKFKVEIIDTWDMTITKVPGVFETQKVKDNYRLYDKELKEVRLPYKPYIALRITEIN</sequence>
<dbReference type="InterPro" id="IPR025277">
    <property type="entry name" value="Apiosidase-like_cat_dom"/>
</dbReference>
<feature type="signal peptide" evidence="1">
    <location>
        <begin position="1"/>
        <end position="23"/>
    </location>
</feature>
<evidence type="ECO:0000259" key="4">
    <source>
        <dbReference type="Pfam" id="PF18310"/>
    </source>
</evidence>
<dbReference type="PANTHER" id="PTHR37836:SF2">
    <property type="entry name" value="DUF4038 DOMAIN-CONTAINING PROTEIN"/>
    <property type="match status" value="1"/>
</dbReference>
<feature type="domain" description="DUF5060" evidence="3">
    <location>
        <begin position="26"/>
        <end position="93"/>
    </location>
</feature>
<dbReference type="OrthoDB" id="59486at2"/>
<dbReference type="Gene3D" id="2.60.40.3950">
    <property type="match status" value="1"/>
</dbReference>
<evidence type="ECO:0000313" key="5">
    <source>
        <dbReference type="EMBL" id="OBY63579.1"/>
    </source>
</evidence>
<keyword evidence="6" id="KW-1185">Reference proteome</keyword>
<evidence type="ECO:0008006" key="7">
    <source>
        <dbReference type="Google" id="ProtNLM"/>
    </source>
</evidence>
<dbReference type="AlphaFoldDB" id="A0A1B8TVR8"/>
<evidence type="ECO:0000259" key="3">
    <source>
        <dbReference type="Pfam" id="PF16586"/>
    </source>
</evidence>
<keyword evidence="1" id="KW-0732">Signal</keyword>
<reference evidence="6" key="1">
    <citation type="submission" date="2016-02" db="EMBL/GenBank/DDBJ databases">
        <title>Paenibacillus sp. LPB0068, isolated from Crassostrea gigas.</title>
        <authorList>
            <person name="Shin S.-K."/>
            <person name="Yi H."/>
        </authorList>
    </citation>
    <scope>NUCLEOTIDE SEQUENCE [LARGE SCALE GENOMIC DNA]</scope>
    <source>
        <strain evidence="6">KCTC 23969</strain>
    </source>
</reference>
<feature type="chain" id="PRO_5008615642" description="DUF5060 domain-containing protein" evidence="1">
    <location>
        <begin position="24"/>
        <end position="539"/>
    </location>
</feature>
<proteinExistence type="predicted"/>
<protein>
    <recommendedName>
        <fullName evidence="7">DUF5060 domain-containing protein</fullName>
    </recommendedName>
</protein>
<dbReference type="STRING" id="996801.BW723_03395"/>
<dbReference type="Gene3D" id="2.60.40.10">
    <property type="entry name" value="Immunoglobulins"/>
    <property type="match status" value="1"/>
</dbReference>
<comment type="caution">
    <text evidence="5">The sequence shown here is derived from an EMBL/GenBank/DDBJ whole genome shotgun (WGS) entry which is preliminary data.</text>
</comment>
<dbReference type="PANTHER" id="PTHR37836">
    <property type="entry name" value="LMO1036 PROTEIN"/>
    <property type="match status" value="1"/>
</dbReference>
<feature type="domain" description="Apiosidase-like catalytic" evidence="2">
    <location>
        <begin position="122"/>
        <end position="429"/>
    </location>
</feature>
<dbReference type="Pfam" id="PF16586">
    <property type="entry name" value="DUF5060"/>
    <property type="match status" value="1"/>
</dbReference>
<dbReference type="Proteomes" id="UP000092612">
    <property type="component" value="Unassembled WGS sequence"/>
</dbReference>
<gene>
    <name evidence="5" type="ORF">LPB301_12305</name>
</gene>
<dbReference type="Pfam" id="PF18310">
    <property type="entry name" value="DUF5605"/>
    <property type="match status" value="1"/>
</dbReference>
<dbReference type="InterPro" id="IPR041239">
    <property type="entry name" value="DUF5605"/>
</dbReference>
<dbReference type="EMBL" id="LSFL01000035">
    <property type="protein sequence ID" value="OBY63579.1"/>
    <property type="molecule type" value="Genomic_DNA"/>
</dbReference>
<evidence type="ECO:0000259" key="2">
    <source>
        <dbReference type="Pfam" id="PF13204"/>
    </source>
</evidence>
<dbReference type="KEGG" id="prn:BW723_03395"/>
<dbReference type="InterPro" id="IPR032260">
    <property type="entry name" value="DUF5060"/>
</dbReference>
<dbReference type="InterPro" id="IPR013783">
    <property type="entry name" value="Ig-like_fold"/>
</dbReference>
<dbReference type="InterPro" id="IPR017853">
    <property type="entry name" value="GH"/>
</dbReference>
<accession>A0A1B8TVR8</accession>
<evidence type="ECO:0000313" key="6">
    <source>
        <dbReference type="Proteomes" id="UP000092612"/>
    </source>
</evidence>
<dbReference type="Gene3D" id="3.20.20.80">
    <property type="entry name" value="Glycosidases"/>
    <property type="match status" value="1"/>
</dbReference>
<dbReference type="Pfam" id="PF13204">
    <property type="entry name" value="Apiosidase"/>
    <property type="match status" value="1"/>
</dbReference>
<feature type="domain" description="DUF5605" evidence="4">
    <location>
        <begin position="445"/>
        <end position="536"/>
    </location>
</feature>
<name>A0A1B8TVR8_9FLAO</name>
<evidence type="ECO:0000256" key="1">
    <source>
        <dbReference type="SAM" id="SignalP"/>
    </source>
</evidence>
<organism evidence="5 6">
    <name type="scientific">Polaribacter reichenbachii</name>
    <dbReference type="NCBI Taxonomy" id="996801"/>
    <lineage>
        <taxon>Bacteria</taxon>
        <taxon>Pseudomonadati</taxon>
        <taxon>Bacteroidota</taxon>
        <taxon>Flavobacteriia</taxon>
        <taxon>Flavobacteriales</taxon>
        <taxon>Flavobacteriaceae</taxon>
    </lineage>
</organism>
<dbReference type="SUPFAM" id="SSF51445">
    <property type="entry name" value="(Trans)glycosidases"/>
    <property type="match status" value="1"/>
</dbReference>